<dbReference type="EMBL" id="BAAFGK010000004">
    <property type="protein sequence ID" value="GAB0058072.1"/>
    <property type="molecule type" value="Genomic_DNA"/>
</dbReference>
<name>A0ABQ0CB17_9PROT</name>
<proteinExistence type="predicted"/>
<reference evidence="1 2" key="1">
    <citation type="submission" date="2024-09" db="EMBL/GenBank/DDBJ databases">
        <title>Draft genome sequence of Candidatus Magnetaquicoccaceae bacterium FCR-1.</title>
        <authorList>
            <person name="Shimoshige H."/>
            <person name="Shimamura S."/>
            <person name="Taoka A."/>
            <person name="Kobayashi H."/>
            <person name="Maekawa T."/>
        </authorList>
    </citation>
    <scope>NUCLEOTIDE SEQUENCE [LARGE SCALE GENOMIC DNA]</scope>
    <source>
        <strain evidence="1 2">FCR-1</strain>
    </source>
</reference>
<evidence type="ECO:0000313" key="2">
    <source>
        <dbReference type="Proteomes" id="UP001628193"/>
    </source>
</evidence>
<dbReference type="RefSeq" id="WP_420905752.1">
    <property type="nucleotide sequence ID" value="NZ_BAAFGK010000004.1"/>
</dbReference>
<gene>
    <name evidence="1" type="ORF">SIID45300_02413</name>
</gene>
<protein>
    <submittedName>
        <fullName evidence="1">Uncharacterized protein</fullName>
    </submittedName>
</protein>
<evidence type="ECO:0000313" key="1">
    <source>
        <dbReference type="EMBL" id="GAB0058072.1"/>
    </source>
</evidence>
<dbReference type="Proteomes" id="UP001628193">
    <property type="component" value="Unassembled WGS sequence"/>
</dbReference>
<organism evidence="1 2">
    <name type="scientific">Candidatus Magnetaquiglobus chichijimensis</name>
    <dbReference type="NCBI Taxonomy" id="3141448"/>
    <lineage>
        <taxon>Bacteria</taxon>
        <taxon>Pseudomonadati</taxon>
        <taxon>Pseudomonadota</taxon>
        <taxon>Magnetococcia</taxon>
        <taxon>Magnetococcales</taxon>
        <taxon>Candidatus Magnetaquicoccaceae</taxon>
        <taxon>Candidatus Magnetaquiglobus</taxon>
    </lineage>
</organism>
<accession>A0ABQ0CB17</accession>
<keyword evidence="2" id="KW-1185">Reference proteome</keyword>
<sequence length="65" mass="7608">MKDCYEYVNRLYKRNFKPGQIVKYVNSGLMGQVQNRRVNDQYVEAWLSNGARGPFHPDDLEIVEG</sequence>
<comment type="caution">
    <text evidence="1">The sequence shown here is derived from an EMBL/GenBank/DDBJ whole genome shotgun (WGS) entry which is preliminary data.</text>
</comment>